<sequence>MTIVTVSKSVKLKAGAPDVWEFVKDFGGFASWQPHINSVEMLPNGDRKVLFKRGNTMLDRIKVLDDGKMTLTYELVPGQETPPGAPPIKSLDATFVVSADGSGSDVTYTIEADVPPPMVDLAPKGIGGDIDGALAGLATKFGS</sequence>
<organism evidence="1 2">
    <name type="scientific">Variovorax ginsengisoli</name>
    <dbReference type="NCBI Taxonomy" id="363844"/>
    <lineage>
        <taxon>Bacteria</taxon>
        <taxon>Pseudomonadati</taxon>
        <taxon>Pseudomonadota</taxon>
        <taxon>Betaproteobacteria</taxon>
        <taxon>Burkholderiales</taxon>
        <taxon>Comamonadaceae</taxon>
        <taxon>Variovorax</taxon>
    </lineage>
</organism>
<gene>
    <name evidence="1" type="ORF">J2W36_004218</name>
</gene>
<evidence type="ECO:0000313" key="1">
    <source>
        <dbReference type="EMBL" id="MDP9901946.1"/>
    </source>
</evidence>
<dbReference type="EMBL" id="JAUSRO010000015">
    <property type="protein sequence ID" value="MDP9901946.1"/>
    <property type="molecule type" value="Genomic_DNA"/>
</dbReference>
<dbReference type="InterPro" id="IPR019587">
    <property type="entry name" value="Polyketide_cyclase/dehydratase"/>
</dbReference>
<name>A0ABT9SC81_9BURK</name>
<reference evidence="1 2" key="1">
    <citation type="submission" date="2023-07" db="EMBL/GenBank/DDBJ databases">
        <title>Sorghum-associated microbial communities from plants grown in Nebraska, USA.</title>
        <authorList>
            <person name="Schachtman D."/>
        </authorList>
    </citation>
    <scope>NUCLEOTIDE SEQUENCE [LARGE SCALE GENOMIC DNA]</scope>
    <source>
        <strain evidence="1 2">DS1607</strain>
    </source>
</reference>
<dbReference type="Pfam" id="PF10604">
    <property type="entry name" value="Polyketide_cyc2"/>
    <property type="match status" value="1"/>
</dbReference>
<dbReference type="CDD" id="cd07821">
    <property type="entry name" value="PYR_PYL_RCAR_like"/>
    <property type="match status" value="1"/>
</dbReference>
<comment type="caution">
    <text evidence="1">The sequence shown here is derived from an EMBL/GenBank/DDBJ whole genome shotgun (WGS) entry which is preliminary data.</text>
</comment>
<protein>
    <submittedName>
        <fullName evidence="1">Carbon monoxide dehydrogenase subunit G</fullName>
    </submittedName>
</protein>
<dbReference type="PANTHER" id="PTHR39332:SF7">
    <property type="entry name" value="SRPBCC FAMILY PROTEIN"/>
    <property type="match status" value="1"/>
</dbReference>
<dbReference type="PANTHER" id="PTHR39332">
    <property type="entry name" value="BLL4707 PROTEIN"/>
    <property type="match status" value="1"/>
</dbReference>
<proteinExistence type="predicted"/>
<keyword evidence="2" id="KW-1185">Reference proteome</keyword>
<dbReference type="RefSeq" id="WP_307691710.1">
    <property type="nucleotide sequence ID" value="NZ_JAUSRO010000015.1"/>
</dbReference>
<accession>A0ABT9SC81</accession>
<dbReference type="Gene3D" id="3.30.530.20">
    <property type="match status" value="1"/>
</dbReference>
<dbReference type="InterPro" id="IPR023393">
    <property type="entry name" value="START-like_dom_sf"/>
</dbReference>
<dbReference type="SUPFAM" id="SSF55961">
    <property type="entry name" value="Bet v1-like"/>
    <property type="match status" value="1"/>
</dbReference>
<evidence type="ECO:0000313" key="2">
    <source>
        <dbReference type="Proteomes" id="UP001226867"/>
    </source>
</evidence>
<dbReference type="Proteomes" id="UP001226867">
    <property type="component" value="Unassembled WGS sequence"/>
</dbReference>